<gene>
    <name evidence="2" type="ORF">N657DRAFT_636556</name>
</gene>
<accession>A0AAN6Z0P4</accession>
<comment type="caution">
    <text evidence="2">The sequence shown here is derived from an EMBL/GenBank/DDBJ whole genome shotgun (WGS) entry which is preliminary data.</text>
</comment>
<reference evidence="2" key="1">
    <citation type="journal article" date="2023" name="Mol. Phylogenet. Evol.">
        <title>Genome-scale phylogeny and comparative genomics of the fungal order Sordariales.</title>
        <authorList>
            <person name="Hensen N."/>
            <person name="Bonometti L."/>
            <person name="Westerberg I."/>
            <person name="Brannstrom I.O."/>
            <person name="Guillou S."/>
            <person name="Cros-Aarteil S."/>
            <person name="Calhoun S."/>
            <person name="Haridas S."/>
            <person name="Kuo A."/>
            <person name="Mondo S."/>
            <person name="Pangilinan J."/>
            <person name="Riley R."/>
            <person name="LaButti K."/>
            <person name="Andreopoulos B."/>
            <person name="Lipzen A."/>
            <person name="Chen C."/>
            <person name="Yan M."/>
            <person name="Daum C."/>
            <person name="Ng V."/>
            <person name="Clum A."/>
            <person name="Steindorff A."/>
            <person name="Ohm R.A."/>
            <person name="Martin F."/>
            <person name="Silar P."/>
            <person name="Natvig D.O."/>
            <person name="Lalanne C."/>
            <person name="Gautier V."/>
            <person name="Ament-Velasquez S.L."/>
            <person name="Kruys A."/>
            <person name="Hutchinson M.I."/>
            <person name="Powell A.J."/>
            <person name="Barry K."/>
            <person name="Miller A.N."/>
            <person name="Grigoriev I.V."/>
            <person name="Debuchy R."/>
            <person name="Gladieux P."/>
            <person name="Hiltunen Thoren M."/>
            <person name="Johannesson H."/>
        </authorList>
    </citation>
    <scope>NUCLEOTIDE SEQUENCE</scope>
    <source>
        <strain evidence="2">CBS 731.68</strain>
    </source>
</reference>
<feature type="region of interest" description="Disordered" evidence="1">
    <location>
        <begin position="157"/>
        <end position="184"/>
    </location>
</feature>
<name>A0AAN6Z0P4_9PEZI</name>
<sequence>MNDRDITRNGFKYSYGRFYARGQTENIDGAQLKAMLLPCLTPEANRLLRTHYRDLVRGQLQHYGVKYDEREFSGNATLMQAKVLLAGKTAYHPEWVMERYFVDGPGNPDPTKTSEIVGIPYPRFSSYRAGQLHEAVSGIHGIHHATGIQRLIPAEQAQVSKHGVTHPRATAPAPRGSTSRSRRCPCGVARRRGFQMPGSAFTLGTIFNAVGRKKVRGKWDAVGGESVVEVFAGASFGAFEKLGDSGHGTGADWNVVFVHGPIVRVLGGEMATLLRFLGAYG</sequence>
<protein>
    <submittedName>
        <fullName evidence="2">Uncharacterized protein</fullName>
    </submittedName>
</protein>
<dbReference type="RefSeq" id="XP_062644349.1">
    <property type="nucleotide sequence ID" value="XM_062791433.1"/>
</dbReference>
<reference evidence="2" key="2">
    <citation type="submission" date="2023-05" db="EMBL/GenBank/DDBJ databases">
        <authorList>
            <consortium name="Lawrence Berkeley National Laboratory"/>
            <person name="Steindorff A."/>
            <person name="Hensen N."/>
            <person name="Bonometti L."/>
            <person name="Westerberg I."/>
            <person name="Brannstrom I.O."/>
            <person name="Guillou S."/>
            <person name="Cros-Aarteil S."/>
            <person name="Calhoun S."/>
            <person name="Haridas S."/>
            <person name="Kuo A."/>
            <person name="Mondo S."/>
            <person name="Pangilinan J."/>
            <person name="Riley R."/>
            <person name="Labutti K."/>
            <person name="Andreopoulos B."/>
            <person name="Lipzen A."/>
            <person name="Chen C."/>
            <person name="Yanf M."/>
            <person name="Daum C."/>
            <person name="Ng V."/>
            <person name="Clum A."/>
            <person name="Ohm R."/>
            <person name="Martin F."/>
            <person name="Silar P."/>
            <person name="Natvig D."/>
            <person name="Lalanne C."/>
            <person name="Gautier V."/>
            <person name="Ament-Velasquez S.L."/>
            <person name="Kruys A."/>
            <person name="Hutchinson M.I."/>
            <person name="Powell A.J."/>
            <person name="Barry K."/>
            <person name="Miller A.N."/>
            <person name="Grigoriev I.V."/>
            <person name="Debuchy R."/>
            <person name="Gladieux P."/>
            <person name="Thoren M.H."/>
            <person name="Johannesson H."/>
        </authorList>
    </citation>
    <scope>NUCLEOTIDE SEQUENCE</scope>
    <source>
        <strain evidence="2">CBS 731.68</strain>
    </source>
</reference>
<dbReference type="Proteomes" id="UP001302602">
    <property type="component" value="Unassembled WGS sequence"/>
</dbReference>
<evidence type="ECO:0000313" key="3">
    <source>
        <dbReference type="Proteomes" id="UP001302602"/>
    </source>
</evidence>
<evidence type="ECO:0000313" key="2">
    <source>
        <dbReference type="EMBL" id="KAK4120578.1"/>
    </source>
</evidence>
<dbReference type="GeneID" id="87828202"/>
<evidence type="ECO:0000256" key="1">
    <source>
        <dbReference type="SAM" id="MobiDB-lite"/>
    </source>
</evidence>
<proteinExistence type="predicted"/>
<keyword evidence="3" id="KW-1185">Reference proteome</keyword>
<dbReference type="AlphaFoldDB" id="A0AAN6Z0P4"/>
<dbReference type="EMBL" id="MU853238">
    <property type="protein sequence ID" value="KAK4120578.1"/>
    <property type="molecule type" value="Genomic_DNA"/>
</dbReference>
<organism evidence="2 3">
    <name type="scientific">Parathielavia appendiculata</name>
    <dbReference type="NCBI Taxonomy" id="2587402"/>
    <lineage>
        <taxon>Eukaryota</taxon>
        <taxon>Fungi</taxon>
        <taxon>Dikarya</taxon>
        <taxon>Ascomycota</taxon>
        <taxon>Pezizomycotina</taxon>
        <taxon>Sordariomycetes</taxon>
        <taxon>Sordariomycetidae</taxon>
        <taxon>Sordariales</taxon>
        <taxon>Chaetomiaceae</taxon>
        <taxon>Parathielavia</taxon>
    </lineage>
</organism>